<evidence type="ECO:0000313" key="3">
    <source>
        <dbReference type="Proteomes" id="UP001142810"/>
    </source>
</evidence>
<dbReference type="InterPro" id="IPR010380">
    <property type="entry name" value="DUF975"/>
</dbReference>
<evidence type="ECO:0000313" key="2">
    <source>
        <dbReference type="EMBL" id="MCW8108389.1"/>
    </source>
</evidence>
<dbReference type="PANTHER" id="PTHR40076">
    <property type="entry name" value="MEMBRANE PROTEIN-RELATED"/>
    <property type="match status" value="1"/>
</dbReference>
<organism evidence="2 3">
    <name type="scientific">Alteromonas aquimaris</name>
    <dbReference type="NCBI Taxonomy" id="2998417"/>
    <lineage>
        <taxon>Bacteria</taxon>
        <taxon>Pseudomonadati</taxon>
        <taxon>Pseudomonadota</taxon>
        <taxon>Gammaproteobacteria</taxon>
        <taxon>Alteromonadales</taxon>
        <taxon>Alteromonadaceae</taxon>
        <taxon>Alteromonas/Salinimonas group</taxon>
        <taxon>Alteromonas</taxon>
    </lineage>
</organism>
<evidence type="ECO:0008006" key="4">
    <source>
        <dbReference type="Google" id="ProtNLM"/>
    </source>
</evidence>
<gene>
    <name evidence="2" type="ORF">OPS25_07775</name>
</gene>
<keyword evidence="1" id="KW-1133">Transmembrane helix</keyword>
<name>A0ABT3P6K1_9ALTE</name>
<comment type="caution">
    <text evidence="2">The sequence shown here is derived from an EMBL/GenBank/DDBJ whole genome shotgun (WGS) entry which is preliminary data.</text>
</comment>
<keyword evidence="1" id="KW-0812">Transmembrane</keyword>
<dbReference type="EMBL" id="JAPFRD010000010">
    <property type="protein sequence ID" value="MCW8108389.1"/>
    <property type="molecule type" value="Genomic_DNA"/>
</dbReference>
<feature type="transmembrane region" description="Helical" evidence="1">
    <location>
        <begin position="84"/>
        <end position="107"/>
    </location>
</feature>
<reference evidence="2" key="1">
    <citation type="submission" date="2022-11" db="EMBL/GenBank/DDBJ databases">
        <title>Alteromonas sp. nov., isolated from sea water of the Qingdao.</title>
        <authorList>
            <person name="Wang Q."/>
        </authorList>
    </citation>
    <scope>NUCLEOTIDE SEQUENCE</scope>
    <source>
        <strain evidence="2">ASW11-7</strain>
    </source>
</reference>
<feature type="transmembrane region" description="Helical" evidence="1">
    <location>
        <begin position="119"/>
        <end position="136"/>
    </location>
</feature>
<feature type="transmembrane region" description="Helical" evidence="1">
    <location>
        <begin position="142"/>
        <end position="166"/>
    </location>
</feature>
<accession>A0ABT3P6K1</accession>
<feature type="transmembrane region" description="Helical" evidence="1">
    <location>
        <begin position="187"/>
        <end position="220"/>
    </location>
</feature>
<dbReference type="Proteomes" id="UP001142810">
    <property type="component" value="Unassembled WGS sequence"/>
</dbReference>
<proteinExistence type="predicted"/>
<evidence type="ECO:0000256" key="1">
    <source>
        <dbReference type="SAM" id="Phobius"/>
    </source>
</evidence>
<dbReference type="RefSeq" id="WP_265617111.1">
    <property type="nucleotide sequence ID" value="NZ_JAPFRD010000010.1"/>
</dbReference>
<keyword evidence="1" id="KW-0472">Membrane</keyword>
<sequence length="251" mass="27501">MSASNPQDNKQDGHNDHITRSLAGQYKFDLTGLIKRASSLCKERFSTVFRSCLVLIAVIASLVFILLNIIGIEAVQNLSAMQQSVLDIVGIFVLTPLIAGLWMICIRCVRRQAAQPSQIVSYFSLGLVLGLAQLVISTLVQVGLALLILPGLYVFIASTFTLPLIVDKKMRIADALILSCKMVNQYLTGFLALYGIFTVLFFASLLTFGIALILVMPFYYVTLALLYDDLFGSPSTTSIDIDNDQEASFNA</sequence>
<keyword evidence="3" id="KW-1185">Reference proteome</keyword>
<feature type="transmembrane region" description="Helical" evidence="1">
    <location>
        <begin position="52"/>
        <end position="72"/>
    </location>
</feature>
<dbReference type="PANTHER" id="PTHR40076:SF1">
    <property type="entry name" value="MEMBRANE PROTEIN"/>
    <property type="match status" value="1"/>
</dbReference>
<protein>
    <recommendedName>
        <fullName evidence="4">Stress protein</fullName>
    </recommendedName>
</protein>